<sequence length="30" mass="3451">MEQPIQYKNNRVGGKYTFAAAKNTLESEYV</sequence>
<gene>
    <name evidence="1" type="ORF">AW0309160_00693</name>
</gene>
<protein>
    <submittedName>
        <fullName evidence="1">Uncharacterized protein</fullName>
    </submittedName>
</protein>
<dbReference type="AlphaFoldDB" id="A0A5Q4Z429"/>
<organism evidence="1">
    <name type="scientific">Aliivibrio wodanis</name>
    <dbReference type="NCBI Taxonomy" id="80852"/>
    <lineage>
        <taxon>Bacteria</taxon>
        <taxon>Pseudomonadati</taxon>
        <taxon>Pseudomonadota</taxon>
        <taxon>Gammaproteobacteria</taxon>
        <taxon>Vibrionales</taxon>
        <taxon>Vibrionaceae</taxon>
        <taxon>Aliivibrio</taxon>
    </lineage>
</organism>
<name>A0A5Q4Z429_9GAMM</name>
<proteinExistence type="predicted"/>
<accession>A0A5Q4Z429</accession>
<evidence type="ECO:0000313" key="1">
    <source>
        <dbReference type="EMBL" id="VVV03325.1"/>
    </source>
</evidence>
<dbReference type="EMBL" id="LR721750">
    <property type="protein sequence ID" value="VVV03325.1"/>
    <property type="molecule type" value="Genomic_DNA"/>
</dbReference>
<reference evidence="1" key="1">
    <citation type="submission" date="2019-09" db="EMBL/GenBank/DDBJ databases">
        <authorList>
            <person name="Hjerde E."/>
        </authorList>
    </citation>
    <scope>NUCLEOTIDE SEQUENCE</scope>
    <source>
        <strain evidence="1">06/09/160</strain>
    </source>
</reference>